<dbReference type="AlphaFoldDB" id="A0A1T1AUP7"/>
<sequence length="468" mass="53065">MSMDYKQYQEEVTADVAKIIADASCQPILFIGSGFTKRYAKGPSWEELLGILAKKCPQIDKDFAYYKQSHGNDLMKIGSVFSQLYHEWGWNAGKKHFPPQYFVANAPRDIFIKHVIGEILAGLGPDAKGSYGSAELDAEIAALKAISAHAIVTTNYDEVIEPLFPDYERVISQQILRKPFLSIGEIFKIHGCISDPESIVINEADYARFEDDHKYLSAKLLTYFIEHPLVFIGYRANDPNIKKILSDVDRMIRAQEYELVPNIYILEWDPTQNEASYPPRDKVLAVTAERNIRIKSITANSFEWVFKAFGQAGNLAKIDTKLLRALMARAVDLVRSDIPKKHVEIDFKMLEHAVETGENFANLFGVTSVGDSSKINLTHKYVISEVYKMLDLPSWKRVNDLIKKIEDETGMNIKSYDNKYHVNVKFGVAETSKSHKYSDAFIDLLRKVIANQPYKVDADEITVASSKK</sequence>
<organism evidence="1 2">
    <name type="scientific">Rhodoferax fermentans</name>
    <dbReference type="NCBI Taxonomy" id="28066"/>
    <lineage>
        <taxon>Bacteria</taxon>
        <taxon>Pseudomonadati</taxon>
        <taxon>Pseudomonadota</taxon>
        <taxon>Betaproteobacteria</taxon>
        <taxon>Burkholderiales</taxon>
        <taxon>Comamonadaceae</taxon>
        <taxon>Rhodoferax</taxon>
    </lineage>
</organism>
<accession>A0A1T1AUP7</accession>
<evidence type="ECO:0000313" key="1">
    <source>
        <dbReference type="EMBL" id="OOV07668.1"/>
    </source>
</evidence>
<comment type="caution">
    <text evidence="1">The sequence shown here is derived from an EMBL/GenBank/DDBJ whole genome shotgun (WGS) entry which is preliminary data.</text>
</comment>
<gene>
    <name evidence="1" type="ORF">RF819_13875</name>
</gene>
<evidence type="ECO:0000313" key="2">
    <source>
        <dbReference type="Proteomes" id="UP000190750"/>
    </source>
</evidence>
<keyword evidence="2" id="KW-1185">Reference proteome</keyword>
<name>A0A1T1AUP7_RHOFE</name>
<dbReference type="OrthoDB" id="7221817at2"/>
<dbReference type="Proteomes" id="UP000190750">
    <property type="component" value="Unassembled WGS sequence"/>
</dbReference>
<dbReference type="RefSeq" id="WP_078365517.1">
    <property type="nucleotide sequence ID" value="NZ_MTJN01000002.1"/>
</dbReference>
<dbReference type="EMBL" id="MTJN01000002">
    <property type="protein sequence ID" value="OOV07668.1"/>
    <property type="molecule type" value="Genomic_DNA"/>
</dbReference>
<reference evidence="1 2" key="1">
    <citation type="submission" date="2017-01" db="EMBL/GenBank/DDBJ databases">
        <title>Genome sequencing of Rhodoferax fermentans JCM 7819.</title>
        <authorList>
            <person name="Kim Y.J."/>
            <person name="Farh M.E.-A."/>
            <person name="Yang D.-C."/>
        </authorList>
    </citation>
    <scope>NUCLEOTIDE SEQUENCE [LARGE SCALE GENOMIC DNA]</scope>
    <source>
        <strain evidence="1 2">JCM 7819</strain>
    </source>
</reference>
<protein>
    <submittedName>
        <fullName evidence="1">SIR2 family protein</fullName>
    </submittedName>
</protein>
<dbReference type="Pfam" id="PF13289">
    <property type="entry name" value="SIR2_2"/>
    <property type="match status" value="1"/>
</dbReference>
<proteinExistence type="predicted"/>